<organism evidence="1">
    <name type="scientific">marine metagenome</name>
    <dbReference type="NCBI Taxonomy" id="408172"/>
    <lineage>
        <taxon>unclassified sequences</taxon>
        <taxon>metagenomes</taxon>
        <taxon>ecological metagenomes</taxon>
    </lineage>
</organism>
<accession>A0A382FEL6</accession>
<evidence type="ECO:0000313" key="1">
    <source>
        <dbReference type="EMBL" id="SVB60764.1"/>
    </source>
</evidence>
<proteinExistence type="predicted"/>
<gene>
    <name evidence="1" type="ORF">METZ01_LOCUS213618</name>
</gene>
<reference evidence="1" key="1">
    <citation type="submission" date="2018-05" db="EMBL/GenBank/DDBJ databases">
        <authorList>
            <person name="Lanie J.A."/>
            <person name="Ng W.-L."/>
            <person name="Kazmierczak K.M."/>
            <person name="Andrzejewski T.M."/>
            <person name="Davidsen T.M."/>
            <person name="Wayne K.J."/>
            <person name="Tettelin H."/>
            <person name="Glass J.I."/>
            <person name="Rusch D."/>
            <person name="Podicherti R."/>
            <person name="Tsui H.-C.T."/>
            <person name="Winkler M.E."/>
        </authorList>
    </citation>
    <scope>NUCLEOTIDE SEQUENCE</scope>
</reference>
<dbReference type="AlphaFoldDB" id="A0A382FEL6"/>
<protein>
    <submittedName>
        <fullName evidence="1">Uncharacterized protein</fullName>
    </submittedName>
</protein>
<dbReference type="EMBL" id="UINC01049235">
    <property type="protein sequence ID" value="SVB60764.1"/>
    <property type="molecule type" value="Genomic_DNA"/>
</dbReference>
<name>A0A382FEL6_9ZZZZ</name>
<sequence length="83" mass="9653">MSYNYNPNDYTRKCSANFHQHQPTHFDPTSSSFIHVYGELRYEHGTHGNLVIDALTCGSIYNEQRQITVDYNPLQPLTFTTVR</sequence>